<evidence type="ECO:0000256" key="6">
    <source>
        <dbReference type="SAM" id="MobiDB-lite"/>
    </source>
</evidence>
<feature type="coiled-coil region" evidence="5">
    <location>
        <begin position="811"/>
        <end position="852"/>
    </location>
</feature>
<comment type="subcellular location">
    <subcellularLocation>
        <location evidence="1">Cytoplasm</location>
    </subcellularLocation>
</comment>
<feature type="compositionally biased region" description="Polar residues" evidence="6">
    <location>
        <begin position="72"/>
        <end position="91"/>
    </location>
</feature>
<dbReference type="PANTHER" id="PTHR46349">
    <property type="entry name" value="CINGULIN-LIKE PROTEIN 1-RELATED"/>
    <property type="match status" value="1"/>
</dbReference>
<feature type="compositionally biased region" description="Basic and acidic residues" evidence="6">
    <location>
        <begin position="29"/>
        <end position="41"/>
    </location>
</feature>
<keyword evidence="5" id="KW-0175">Coiled coil</keyword>
<keyword evidence="4" id="KW-0505">Motor protein</keyword>
<keyword evidence="8" id="KW-1185">Reference proteome</keyword>
<evidence type="ECO:0000256" key="4">
    <source>
        <dbReference type="ARBA" id="ARBA00023175"/>
    </source>
</evidence>
<comment type="caution">
    <text evidence="7">The sequence shown here is derived from an EMBL/GenBank/DDBJ whole genome shotgun (WGS) entry which is preliminary data.</text>
</comment>
<feature type="compositionally biased region" description="Polar residues" evidence="6">
    <location>
        <begin position="121"/>
        <end position="132"/>
    </location>
</feature>
<proteinExistence type="predicted"/>
<accession>A0A9Q1BNT9</accession>
<evidence type="ECO:0000313" key="8">
    <source>
        <dbReference type="Proteomes" id="UP001152320"/>
    </source>
</evidence>
<feature type="region of interest" description="Disordered" evidence="6">
    <location>
        <begin position="113"/>
        <end position="132"/>
    </location>
</feature>
<feature type="coiled-coil region" evidence="5">
    <location>
        <begin position="165"/>
        <end position="664"/>
    </location>
</feature>
<protein>
    <submittedName>
        <fullName evidence="7">Uncharacterized protein</fullName>
    </submittedName>
</protein>
<name>A0A9Q1BNT9_HOLLE</name>
<dbReference type="OrthoDB" id="5982442at2759"/>
<dbReference type="GO" id="GO:0005923">
    <property type="term" value="C:bicellular tight junction"/>
    <property type="evidence" value="ECO:0007669"/>
    <property type="project" value="TreeGrafter"/>
</dbReference>
<feature type="coiled-coil region" evidence="5">
    <location>
        <begin position="688"/>
        <end position="722"/>
    </location>
</feature>
<gene>
    <name evidence="7" type="ORF">HOLleu_29401</name>
</gene>
<feature type="coiled-coil region" evidence="5">
    <location>
        <begin position="746"/>
        <end position="773"/>
    </location>
</feature>
<feature type="region of interest" description="Disordered" evidence="6">
    <location>
        <begin position="29"/>
        <end position="97"/>
    </location>
</feature>
<evidence type="ECO:0000256" key="1">
    <source>
        <dbReference type="ARBA" id="ARBA00004496"/>
    </source>
</evidence>
<reference evidence="7" key="1">
    <citation type="submission" date="2021-10" db="EMBL/GenBank/DDBJ databases">
        <title>Tropical sea cucumber genome reveals ecological adaptation and Cuvierian tubules defense mechanism.</title>
        <authorList>
            <person name="Chen T."/>
        </authorList>
    </citation>
    <scope>NUCLEOTIDE SEQUENCE</scope>
    <source>
        <strain evidence="7">Nanhai2018</strain>
        <tissue evidence="7">Muscle</tissue>
    </source>
</reference>
<organism evidence="7 8">
    <name type="scientific">Holothuria leucospilota</name>
    <name type="common">Black long sea cucumber</name>
    <name type="synonym">Mertensiothuria leucospilota</name>
    <dbReference type="NCBI Taxonomy" id="206669"/>
    <lineage>
        <taxon>Eukaryota</taxon>
        <taxon>Metazoa</taxon>
        <taxon>Echinodermata</taxon>
        <taxon>Eleutherozoa</taxon>
        <taxon>Echinozoa</taxon>
        <taxon>Holothuroidea</taxon>
        <taxon>Aspidochirotacea</taxon>
        <taxon>Aspidochirotida</taxon>
        <taxon>Holothuriidae</taxon>
        <taxon>Holothuria</taxon>
    </lineage>
</organism>
<dbReference type="PANTHER" id="PTHR46349:SF6">
    <property type="entry name" value="MYOSIN-6-LIKE"/>
    <property type="match status" value="1"/>
</dbReference>
<sequence length="913" mass="104408">MFDQESLLGLANGADTSFELMSAAQLREQLRREQSKRKETEAEVAALKKSTDLHGAPALAPNPLLSRARISGGTQQDSDSGISYAHSNPRTKSPYHMRSPSPILNPDAPVATSGYSHGRTVHQSSPVNGTSTHDLESWMNTPGSGALKNLRDAMYESEQRRLALVEKLKEAHETLQQQTDRLIDRETKLNDTQHTIDSLNNANQTLQKKIIDMEKDIEQSVSEKVETLRNRERLQSRVDELEREMKQSSNLHATLRAEQTKREVVVEQTSRALSMVELENKSLQQTKETLIKEAMALRESLNILRVKNEKLEVANKDLERSKQRLEELIIENHDLKSQLSSGEAAISDLTQQLEQTREHLKQCTQERDTFLKQAREFEEKCADLNSRCISATAAKEKYMQEKMDMQQTMRQALADKEEEQKAKQMLDARVTEMQLEVTQSKLAAENSEEEMDKMSEELGAVKKVCEVLSAELAGAKNGLEKTQEELRNVTADKRSAQQQQTYWEGEAKRIAGERDALAKSMEKIKEDFTKERDHLAEKHAEIKDSMKDAKMEKNKYASRCQELETMLQRANEDLKTNTEKHQEEMEEWKTTCDRLSSNLGRKDSEVTELNERFQEAHKQISELKVNLQDAVAKQEKLLEYRDEVDKLKQENERLIQEHGEDQQVINLLEMQKNILNQAQAAGIPKHNADQMQAGIDHLRAELDLAEDKIAELREELAARDNMQIEVDGNGVVTRSSRNTPALCERCSSMQEQVNNLKQMNKLLTDKVQKLEGVLEGSRKYQEAAKIADDKVIQEVIQREENEMLMSRPVGEMITKAQYDQLQNEKNNIETDLDLLKQQYAELQNRHKQCVSEQLSKSLDVSGTSPVKRGQPLQTSESLSSQHQLSFNFLSLVQFLRCKPLKLKIQQKFVQFSF</sequence>
<evidence type="ECO:0000256" key="3">
    <source>
        <dbReference type="ARBA" id="ARBA00023123"/>
    </source>
</evidence>
<evidence type="ECO:0000256" key="5">
    <source>
        <dbReference type="SAM" id="Coils"/>
    </source>
</evidence>
<keyword evidence="3" id="KW-0518">Myosin</keyword>
<dbReference type="AlphaFoldDB" id="A0A9Q1BNT9"/>
<keyword evidence="2" id="KW-0963">Cytoplasm</keyword>
<dbReference type="EMBL" id="JAIZAY010000014">
    <property type="protein sequence ID" value="KAJ8029885.1"/>
    <property type="molecule type" value="Genomic_DNA"/>
</dbReference>
<evidence type="ECO:0000256" key="2">
    <source>
        <dbReference type="ARBA" id="ARBA00022490"/>
    </source>
</evidence>
<evidence type="ECO:0000313" key="7">
    <source>
        <dbReference type="EMBL" id="KAJ8029885.1"/>
    </source>
</evidence>
<dbReference type="Proteomes" id="UP001152320">
    <property type="component" value="Chromosome 14"/>
</dbReference>